<comment type="similarity">
    <text evidence="1 8">Belongs to the class-II aminoacyl-tRNA synthetase family.</text>
</comment>
<dbReference type="EMBL" id="JACSPS010000002">
    <property type="protein sequence ID" value="MBD8018358.1"/>
    <property type="molecule type" value="Genomic_DNA"/>
</dbReference>
<dbReference type="Pfam" id="PF01336">
    <property type="entry name" value="tRNA_anti-codon"/>
    <property type="match status" value="1"/>
</dbReference>
<comment type="caution">
    <text evidence="11">The sequence shown here is derived from an EMBL/GenBank/DDBJ whole genome shotgun (WGS) entry which is preliminary data.</text>
</comment>
<dbReference type="InterPro" id="IPR012340">
    <property type="entry name" value="NA-bd_OB-fold"/>
</dbReference>
<evidence type="ECO:0000256" key="7">
    <source>
        <dbReference type="ARBA" id="ARBA00048573"/>
    </source>
</evidence>
<dbReference type="PANTHER" id="PTHR42918:SF15">
    <property type="entry name" value="LYSINE--TRNA LIGASE, CHLOROPLASTIC_MITOCHONDRIAL"/>
    <property type="match status" value="1"/>
</dbReference>
<dbReference type="Gene3D" id="2.40.50.140">
    <property type="entry name" value="Nucleic acid-binding proteins"/>
    <property type="match status" value="1"/>
</dbReference>
<dbReference type="InterPro" id="IPR004364">
    <property type="entry name" value="Aa-tRNA-synt_II"/>
</dbReference>
<keyword evidence="3 8" id="KW-0479">Metal-binding</keyword>
<dbReference type="InterPro" id="IPR006195">
    <property type="entry name" value="aa-tRNA-synth_II"/>
</dbReference>
<dbReference type="NCBIfam" id="TIGR00499">
    <property type="entry name" value="lysS_bact"/>
    <property type="match status" value="1"/>
</dbReference>
<name>A0ABR8WNA3_9FLAO</name>
<evidence type="ECO:0000256" key="3">
    <source>
        <dbReference type="ARBA" id="ARBA00022723"/>
    </source>
</evidence>
<keyword evidence="8 9" id="KW-0460">Magnesium</keyword>
<evidence type="ECO:0000256" key="9">
    <source>
        <dbReference type="RuleBase" id="RU000336"/>
    </source>
</evidence>
<reference evidence="11 12" key="1">
    <citation type="submission" date="2020-08" db="EMBL/GenBank/DDBJ databases">
        <title>A Genomic Blueprint of the Chicken Gut Microbiome.</title>
        <authorList>
            <person name="Gilroy R."/>
            <person name="Ravi A."/>
            <person name="Getino M."/>
            <person name="Pursley I."/>
            <person name="Horton D.L."/>
            <person name="Alikhan N.-F."/>
            <person name="Baker D."/>
            <person name="Gharbi K."/>
            <person name="Hall N."/>
            <person name="Watson M."/>
            <person name="Adriaenssens E.M."/>
            <person name="Foster-Nyarko E."/>
            <person name="Jarju S."/>
            <person name="Secka A."/>
            <person name="Antonio M."/>
            <person name="Oren A."/>
            <person name="Chaudhuri R."/>
            <person name="La Ragione R.M."/>
            <person name="Hildebrand F."/>
            <person name="Pallen M.J."/>
        </authorList>
    </citation>
    <scope>NUCLEOTIDE SEQUENCE [LARGE SCALE GENOMIC DNA]</scope>
    <source>
        <strain evidence="11 12">Sa1CVA4</strain>
    </source>
</reference>
<dbReference type="PANTHER" id="PTHR42918">
    <property type="entry name" value="LYSYL-TRNA SYNTHETASE"/>
    <property type="match status" value="1"/>
</dbReference>
<dbReference type="PRINTS" id="PR00982">
    <property type="entry name" value="TRNASYNTHLYS"/>
</dbReference>
<dbReference type="InterPro" id="IPR018149">
    <property type="entry name" value="Lys-tRNA-synth_II_C"/>
</dbReference>
<gene>
    <name evidence="8 11" type="primary">lysS</name>
    <name evidence="11" type="ORF">H9628_07725</name>
</gene>
<evidence type="ECO:0000256" key="6">
    <source>
        <dbReference type="ARBA" id="ARBA00023146"/>
    </source>
</evidence>
<dbReference type="NCBIfam" id="NF001756">
    <property type="entry name" value="PRK00484.1"/>
    <property type="match status" value="1"/>
</dbReference>
<dbReference type="InterPro" id="IPR002313">
    <property type="entry name" value="Lys-tRNA-ligase_II"/>
</dbReference>
<proteinExistence type="inferred from homology"/>
<comment type="cofactor">
    <cofactor evidence="8 9">
        <name>Mg(2+)</name>
        <dbReference type="ChEBI" id="CHEBI:18420"/>
    </cofactor>
    <text evidence="8 9">Binds 3 Mg(2+) ions per subunit.</text>
</comment>
<dbReference type="InterPro" id="IPR045864">
    <property type="entry name" value="aa-tRNA-synth_II/BPL/LPL"/>
</dbReference>
<comment type="subcellular location">
    <subcellularLocation>
        <location evidence="8">Cytoplasm</location>
    </subcellularLocation>
</comment>
<evidence type="ECO:0000259" key="10">
    <source>
        <dbReference type="PROSITE" id="PS50862"/>
    </source>
</evidence>
<protein>
    <recommendedName>
        <fullName evidence="8">Lysine--tRNA ligase</fullName>
        <ecNumber evidence="8">6.1.1.6</ecNumber>
    </recommendedName>
    <alternativeName>
        <fullName evidence="8">Lysyl-tRNA synthetase</fullName>
        <shortName evidence="8">LysRS</shortName>
    </alternativeName>
</protein>
<feature type="domain" description="Aminoacyl-transfer RNA synthetases class-II family profile" evidence="10">
    <location>
        <begin position="181"/>
        <end position="491"/>
    </location>
</feature>
<dbReference type="InterPro" id="IPR044136">
    <property type="entry name" value="Lys-tRNA-ligase_II_N"/>
</dbReference>
<dbReference type="EC" id="6.1.1.6" evidence="8"/>
<evidence type="ECO:0000256" key="1">
    <source>
        <dbReference type="ARBA" id="ARBA00008226"/>
    </source>
</evidence>
<dbReference type="SUPFAM" id="SSF55681">
    <property type="entry name" value="Class II aaRS and biotin synthetases"/>
    <property type="match status" value="1"/>
</dbReference>
<evidence type="ECO:0000256" key="5">
    <source>
        <dbReference type="ARBA" id="ARBA00022840"/>
    </source>
</evidence>
<dbReference type="HAMAP" id="MF_00252">
    <property type="entry name" value="Lys_tRNA_synth_class2"/>
    <property type="match status" value="1"/>
</dbReference>
<dbReference type="SUPFAM" id="SSF50249">
    <property type="entry name" value="Nucleic acid-binding proteins"/>
    <property type="match status" value="1"/>
</dbReference>
<keyword evidence="8" id="KW-0963">Cytoplasm</keyword>
<feature type="binding site" evidence="8">
    <location>
        <position position="407"/>
    </location>
    <ligand>
        <name>Mg(2+)</name>
        <dbReference type="ChEBI" id="CHEBI:18420"/>
        <label>1</label>
    </ligand>
</feature>
<dbReference type="RefSeq" id="WP_251833548.1">
    <property type="nucleotide sequence ID" value="NZ_JACSPS010000002.1"/>
</dbReference>
<keyword evidence="6 8" id="KW-0030">Aminoacyl-tRNA synthetase</keyword>
<sequence>MQLSEQEIIRREKLQTLQKMGIDAFPAEEYNITETTATIKSNFEEGKKVQIAGRLMSRRIQGKASFAELQDSEGRIQVYFNRDEICTGEDKTLYNEVYKHLLDIGDIIGLEGELFTTQVGEMTVKVESFKILTKSLRPLPQPRTDENGVTHDAFNDPELRYRQRYVDLIVNPQVKDVFVKRTKLFNAMRTFFNDAGYFEVETPILQSIPGGAAAKPFITHHNALDIPLYLRIANELYLKRLIVGGFDGVYEFSKNFRNEGMDRTHNPEFTAMEIYVAYKDYNWMMDFTEKLLEFCALQVNGTAESTFGEHSINWKAPYPRISMTDAILKFTGFDITGKSEQELFDFARSIGIEVNETMGKGKLIDEIFGEKCEGNFIQPTFITDYPVEMSPLTKKHRSKEGLTERFELMVCGKEIANAYSELNDPIDQRERFESQMALSERGDDEAMFIDNDFLRALEYGMPPTSGLGIGMDRLIMFLTNNPSIQEVLFFPQMKPEKVVPQVELGEDEKMILEILKSQEEPMEIAEVKNRSQLSGKKWDKATKNLTKNNLIKVEKTDEKVNMILL</sequence>
<organism evidence="11 12">
    <name type="scientific">Kaistella pullorum</name>
    <dbReference type="NCBI Taxonomy" id="2763074"/>
    <lineage>
        <taxon>Bacteria</taxon>
        <taxon>Pseudomonadati</taxon>
        <taxon>Bacteroidota</taxon>
        <taxon>Flavobacteriia</taxon>
        <taxon>Flavobacteriales</taxon>
        <taxon>Weeksellaceae</taxon>
        <taxon>Chryseobacterium group</taxon>
        <taxon>Kaistella</taxon>
    </lineage>
</organism>
<evidence type="ECO:0000256" key="4">
    <source>
        <dbReference type="ARBA" id="ARBA00022741"/>
    </source>
</evidence>
<dbReference type="PROSITE" id="PS50862">
    <property type="entry name" value="AA_TRNA_LIGASE_II"/>
    <property type="match status" value="1"/>
</dbReference>
<evidence type="ECO:0000313" key="12">
    <source>
        <dbReference type="Proteomes" id="UP000626242"/>
    </source>
</evidence>
<accession>A0ABR8WNA3</accession>
<evidence type="ECO:0000256" key="8">
    <source>
        <dbReference type="HAMAP-Rule" id="MF_00252"/>
    </source>
</evidence>
<evidence type="ECO:0000256" key="2">
    <source>
        <dbReference type="ARBA" id="ARBA00022598"/>
    </source>
</evidence>
<feature type="binding site" evidence="8">
    <location>
        <position position="414"/>
    </location>
    <ligand>
        <name>Mg(2+)</name>
        <dbReference type="ChEBI" id="CHEBI:18420"/>
        <label>2</label>
    </ligand>
</feature>
<dbReference type="CDD" id="cd00775">
    <property type="entry name" value="LysRS_core"/>
    <property type="match status" value="1"/>
</dbReference>
<dbReference type="Pfam" id="PF00152">
    <property type="entry name" value="tRNA-synt_2"/>
    <property type="match status" value="1"/>
</dbReference>
<dbReference type="Proteomes" id="UP000626242">
    <property type="component" value="Unassembled WGS sequence"/>
</dbReference>
<comment type="subunit">
    <text evidence="8">Homodimer.</text>
</comment>
<keyword evidence="4 8" id="KW-0547">Nucleotide-binding</keyword>
<keyword evidence="8" id="KW-0648">Protein biosynthesis</keyword>
<dbReference type="Gene3D" id="3.30.930.10">
    <property type="entry name" value="Bira Bifunctional Protein, Domain 2"/>
    <property type="match status" value="1"/>
</dbReference>
<keyword evidence="2 8" id="KW-0436">Ligase</keyword>
<dbReference type="CDD" id="cd04322">
    <property type="entry name" value="LysRS_N"/>
    <property type="match status" value="1"/>
</dbReference>
<keyword evidence="12" id="KW-1185">Reference proteome</keyword>
<dbReference type="GO" id="GO:0004824">
    <property type="term" value="F:lysine-tRNA ligase activity"/>
    <property type="evidence" value="ECO:0007669"/>
    <property type="project" value="UniProtKB-EC"/>
</dbReference>
<dbReference type="InterPro" id="IPR004365">
    <property type="entry name" value="NA-bd_OB_tRNA"/>
</dbReference>
<keyword evidence="5 8" id="KW-0067">ATP-binding</keyword>
<feature type="binding site" evidence="8">
    <location>
        <position position="414"/>
    </location>
    <ligand>
        <name>Mg(2+)</name>
        <dbReference type="ChEBI" id="CHEBI:18420"/>
        <label>1</label>
    </ligand>
</feature>
<comment type="catalytic activity">
    <reaction evidence="7 8 9">
        <text>tRNA(Lys) + L-lysine + ATP = L-lysyl-tRNA(Lys) + AMP + diphosphate</text>
        <dbReference type="Rhea" id="RHEA:20792"/>
        <dbReference type="Rhea" id="RHEA-COMP:9696"/>
        <dbReference type="Rhea" id="RHEA-COMP:9697"/>
        <dbReference type="ChEBI" id="CHEBI:30616"/>
        <dbReference type="ChEBI" id="CHEBI:32551"/>
        <dbReference type="ChEBI" id="CHEBI:33019"/>
        <dbReference type="ChEBI" id="CHEBI:78442"/>
        <dbReference type="ChEBI" id="CHEBI:78529"/>
        <dbReference type="ChEBI" id="CHEBI:456215"/>
        <dbReference type="EC" id="6.1.1.6"/>
    </reaction>
</comment>
<evidence type="ECO:0000313" key="11">
    <source>
        <dbReference type="EMBL" id="MBD8018358.1"/>
    </source>
</evidence>